<dbReference type="Gramene" id="ERM99672">
    <property type="protein sequence ID" value="ERM99672"/>
    <property type="gene ID" value="AMTR_s00099p00040400"/>
</dbReference>
<reference evidence="3" key="1">
    <citation type="journal article" date="2013" name="Science">
        <title>The Amborella genome and the evolution of flowering plants.</title>
        <authorList>
            <consortium name="Amborella Genome Project"/>
        </authorList>
    </citation>
    <scope>NUCLEOTIDE SEQUENCE [LARGE SCALE GENOMIC DNA]</scope>
</reference>
<protein>
    <submittedName>
        <fullName evidence="2">Uncharacterized protein</fullName>
    </submittedName>
</protein>
<sequence>MENDITDLIDVRIKMFLYSLTADPRPDTALAIISIVLDIAIVFLFVCRLEVEAVDLPFSLALECVGVSRMPPSSTSLPMSSPTRASHNTLTYGFIFSRCISLSH</sequence>
<accession>W1NVQ0</accession>
<keyword evidence="3" id="KW-1185">Reference proteome</keyword>
<keyword evidence="1" id="KW-0812">Transmembrane</keyword>
<keyword evidence="1" id="KW-0472">Membrane</keyword>
<evidence type="ECO:0000256" key="1">
    <source>
        <dbReference type="SAM" id="Phobius"/>
    </source>
</evidence>
<feature type="transmembrane region" description="Helical" evidence="1">
    <location>
        <begin position="28"/>
        <end position="47"/>
    </location>
</feature>
<dbReference type="AlphaFoldDB" id="W1NVQ0"/>
<organism evidence="2 3">
    <name type="scientific">Amborella trichopoda</name>
    <dbReference type="NCBI Taxonomy" id="13333"/>
    <lineage>
        <taxon>Eukaryota</taxon>
        <taxon>Viridiplantae</taxon>
        <taxon>Streptophyta</taxon>
        <taxon>Embryophyta</taxon>
        <taxon>Tracheophyta</taxon>
        <taxon>Spermatophyta</taxon>
        <taxon>Magnoliopsida</taxon>
        <taxon>Amborellales</taxon>
        <taxon>Amborellaceae</taxon>
        <taxon>Amborella</taxon>
    </lineage>
</organism>
<dbReference type="HOGENOM" id="CLU_2253758_0_0_1"/>
<dbReference type="Proteomes" id="UP000017836">
    <property type="component" value="Unassembled WGS sequence"/>
</dbReference>
<evidence type="ECO:0000313" key="2">
    <source>
        <dbReference type="EMBL" id="ERM99672.1"/>
    </source>
</evidence>
<keyword evidence="1" id="KW-1133">Transmembrane helix</keyword>
<dbReference type="EMBL" id="KI394994">
    <property type="protein sequence ID" value="ERM99672.1"/>
    <property type="molecule type" value="Genomic_DNA"/>
</dbReference>
<evidence type="ECO:0000313" key="3">
    <source>
        <dbReference type="Proteomes" id="UP000017836"/>
    </source>
</evidence>
<gene>
    <name evidence="2" type="ORF">AMTR_s00099p00040400</name>
</gene>
<name>W1NVQ0_AMBTC</name>
<proteinExistence type="predicted"/>